<keyword evidence="9" id="KW-1185">Reference proteome</keyword>
<dbReference type="InterPro" id="IPR013325">
    <property type="entry name" value="RNA_pol_sigma_r2"/>
</dbReference>
<dbReference type="Gene3D" id="1.10.1740.10">
    <property type="match status" value="1"/>
</dbReference>
<keyword evidence="2" id="KW-0805">Transcription regulation</keyword>
<dbReference type="CDD" id="cd06171">
    <property type="entry name" value="Sigma70_r4"/>
    <property type="match status" value="1"/>
</dbReference>
<dbReference type="Gene3D" id="1.10.10.10">
    <property type="entry name" value="Winged helix-like DNA-binding domain superfamily/Winged helix DNA-binding domain"/>
    <property type="match status" value="1"/>
</dbReference>
<dbReference type="Pfam" id="PF08281">
    <property type="entry name" value="Sigma70_r4_2"/>
    <property type="match status" value="1"/>
</dbReference>
<keyword evidence="3" id="KW-0731">Sigma factor</keyword>
<dbReference type="InterPro" id="IPR036388">
    <property type="entry name" value="WH-like_DNA-bd_sf"/>
</dbReference>
<dbReference type="InterPro" id="IPR053866">
    <property type="entry name" value="PhyR_sigma2"/>
</dbReference>
<evidence type="ECO:0000256" key="3">
    <source>
        <dbReference type="ARBA" id="ARBA00023082"/>
    </source>
</evidence>
<dbReference type="InterPro" id="IPR013249">
    <property type="entry name" value="RNA_pol_sigma70_r4_t2"/>
</dbReference>
<organism evidence="8 9">
    <name type="scientific">Alloalcanivorax venustensis ISO4</name>
    <dbReference type="NCBI Taxonomy" id="1177184"/>
    <lineage>
        <taxon>Bacteria</taxon>
        <taxon>Pseudomonadati</taxon>
        <taxon>Pseudomonadota</taxon>
        <taxon>Gammaproteobacteria</taxon>
        <taxon>Oceanospirillales</taxon>
        <taxon>Alcanivoracaceae</taxon>
        <taxon>Alloalcanivorax</taxon>
    </lineage>
</organism>
<dbReference type="EMBL" id="ARXR01000011">
    <property type="protein sequence ID" value="MBF5053046.1"/>
    <property type="molecule type" value="Genomic_DNA"/>
</dbReference>
<dbReference type="RefSeq" id="WP_194855887.1">
    <property type="nucleotide sequence ID" value="NZ_ARXR01000011.1"/>
</dbReference>
<keyword evidence="4" id="KW-0804">Transcription</keyword>
<dbReference type="InterPro" id="IPR039425">
    <property type="entry name" value="RNA_pol_sigma-70-like"/>
</dbReference>
<feature type="compositionally biased region" description="Basic and acidic residues" evidence="5">
    <location>
        <begin position="149"/>
        <end position="159"/>
    </location>
</feature>
<evidence type="ECO:0000256" key="1">
    <source>
        <dbReference type="ARBA" id="ARBA00010641"/>
    </source>
</evidence>
<feature type="region of interest" description="Disordered" evidence="5">
    <location>
        <begin position="149"/>
        <end position="171"/>
    </location>
</feature>
<evidence type="ECO:0000256" key="2">
    <source>
        <dbReference type="ARBA" id="ARBA00023015"/>
    </source>
</evidence>
<dbReference type="PANTHER" id="PTHR43133:SF25">
    <property type="entry name" value="RNA POLYMERASE SIGMA FACTOR RFAY-RELATED"/>
    <property type="match status" value="1"/>
</dbReference>
<feature type="domain" description="PhyR sigma2" evidence="7">
    <location>
        <begin position="8"/>
        <end position="60"/>
    </location>
</feature>
<comment type="similarity">
    <text evidence="1">Belongs to the sigma-70 factor family. ECF subfamily.</text>
</comment>
<protein>
    <submittedName>
        <fullName evidence="8">ECF subfamily RNA polymerase sigma-24 factor</fullName>
    </submittedName>
</protein>
<dbReference type="GeneID" id="99766867"/>
<proteinExistence type="inferred from homology"/>
<reference evidence="8 9" key="1">
    <citation type="submission" date="2012-09" db="EMBL/GenBank/DDBJ databases">
        <title>Genome Sequence of alkane-degrading Bacterium Alcanivorax venustensis ISO4.</title>
        <authorList>
            <person name="Lai Q."/>
            <person name="Shao Z."/>
        </authorList>
    </citation>
    <scope>NUCLEOTIDE SEQUENCE [LARGE SCALE GENOMIC DNA]</scope>
    <source>
        <strain evidence="8 9">ISO4</strain>
    </source>
</reference>
<name>A0ABS0AHR4_9GAMM</name>
<dbReference type="InterPro" id="IPR013324">
    <property type="entry name" value="RNA_pol_sigma_r3/r4-like"/>
</dbReference>
<evidence type="ECO:0000259" key="7">
    <source>
        <dbReference type="Pfam" id="PF22029"/>
    </source>
</evidence>
<dbReference type="PANTHER" id="PTHR43133">
    <property type="entry name" value="RNA POLYMERASE ECF-TYPE SIGMA FACTO"/>
    <property type="match status" value="1"/>
</dbReference>
<evidence type="ECO:0000256" key="5">
    <source>
        <dbReference type="SAM" id="MobiDB-lite"/>
    </source>
</evidence>
<accession>A0ABS0AHR4</accession>
<feature type="domain" description="RNA polymerase sigma factor 70 region 4 type 2" evidence="6">
    <location>
        <begin position="99"/>
        <end position="151"/>
    </location>
</feature>
<dbReference type="SUPFAM" id="SSF88946">
    <property type="entry name" value="Sigma2 domain of RNA polymerase sigma factors"/>
    <property type="match status" value="1"/>
</dbReference>
<evidence type="ECO:0000313" key="9">
    <source>
        <dbReference type="Proteomes" id="UP000644441"/>
    </source>
</evidence>
<dbReference type="Pfam" id="PF22029">
    <property type="entry name" value="PhyR_sigma2"/>
    <property type="match status" value="1"/>
</dbReference>
<feature type="compositionally biased region" description="Basic residues" evidence="5">
    <location>
        <begin position="160"/>
        <end position="171"/>
    </location>
</feature>
<evidence type="ECO:0000259" key="6">
    <source>
        <dbReference type="Pfam" id="PF08281"/>
    </source>
</evidence>
<dbReference type="SUPFAM" id="SSF88659">
    <property type="entry name" value="Sigma3 and sigma4 domains of RNA polymerase sigma factors"/>
    <property type="match status" value="1"/>
</dbReference>
<evidence type="ECO:0000256" key="4">
    <source>
        <dbReference type="ARBA" id="ARBA00023163"/>
    </source>
</evidence>
<dbReference type="NCBIfam" id="TIGR02937">
    <property type="entry name" value="sigma70-ECF"/>
    <property type="match status" value="1"/>
</dbReference>
<dbReference type="Proteomes" id="UP000644441">
    <property type="component" value="Unassembled WGS sequence"/>
</dbReference>
<dbReference type="InterPro" id="IPR014284">
    <property type="entry name" value="RNA_pol_sigma-70_dom"/>
</dbReference>
<sequence length="171" mass="19767">MSFEQQICDQIPHLRRYATALCGDPGAADDLVQDCLERALRKRHLWRPSGRLRSWLFRMLYRLYINQRTSAPVRKEQPRADAGLDQTVAADQEDHVECQQALEALDQLPTEQRAALLLVALENPGYREAARILGVRVGTLRSRLSRARETLRQERDRPAVRRRTTALKRVK</sequence>
<gene>
    <name evidence="8" type="ORF">ISO4_01648</name>
</gene>
<comment type="caution">
    <text evidence="8">The sequence shown here is derived from an EMBL/GenBank/DDBJ whole genome shotgun (WGS) entry which is preliminary data.</text>
</comment>
<evidence type="ECO:0000313" key="8">
    <source>
        <dbReference type="EMBL" id="MBF5053046.1"/>
    </source>
</evidence>